<protein>
    <submittedName>
        <fullName evidence="1">Uncharacterized protein</fullName>
    </submittedName>
</protein>
<dbReference type="EMBL" id="BMFF01000001">
    <property type="protein sequence ID" value="GGC87225.1"/>
    <property type="molecule type" value="Genomic_DNA"/>
</dbReference>
<dbReference type="Proteomes" id="UP000638188">
    <property type="component" value="Unassembled WGS sequence"/>
</dbReference>
<keyword evidence="2" id="KW-1185">Reference proteome</keyword>
<comment type="caution">
    <text evidence="1">The sequence shown here is derived from an EMBL/GenBank/DDBJ whole genome shotgun (WGS) entry which is preliminary data.</text>
</comment>
<proteinExistence type="predicted"/>
<sequence>MQSATVHVLPSCDIDRLFALRQAARDTGAKVVIQKPKLVTRPPAPIDPDGGRAA</sequence>
<evidence type="ECO:0000313" key="2">
    <source>
        <dbReference type="Proteomes" id="UP000638188"/>
    </source>
</evidence>
<gene>
    <name evidence="1" type="ORF">GCM10007418_03760</name>
</gene>
<dbReference type="RefSeq" id="WP_188434286.1">
    <property type="nucleotide sequence ID" value="NZ_BMFF01000001.1"/>
</dbReference>
<evidence type="ECO:0000313" key="1">
    <source>
        <dbReference type="EMBL" id="GGC87225.1"/>
    </source>
</evidence>
<reference evidence="2" key="1">
    <citation type="journal article" date="2019" name="Int. J. Syst. Evol. Microbiol.">
        <title>The Global Catalogue of Microorganisms (GCM) 10K type strain sequencing project: providing services to taxonomists for standard genome sequencing and annotation.</title>
        <authorList>
            <consortium name="The Broad Institute Genomics Platform"/>
            <consortium name="The Broad Institute Genome Sequencing Center for Infectious Disease"/>
            <person name="Wu L."/>
            <person name="Ma J."/>
        </authorList>
    </citation>
    <scope>NUCLEOTIDE SEQUENCE [LARGE SCALE GENOMIC DNA]</scope>
    <source>
        <strain evidence="2">CGMCC 1.12482</strain>
    </source>
</reference>
<name>A0ABQ1P5K8_9GAMM</name>
<organism evidence="1 2">
    <name type="scientific">Halopseudomonas salina</name>
    <dbReference type="NCBI Taxonomy" id="1323744"/>
    <lineage>
        <taxon>Bacteria</taxon>
        <taxon>Pseudomonadati</taxon>
        <taxon>Pseudomonadota</taxon>
        <taxon>Gammaproteobacteria</taxon>
        <taxon>Pseudomonadales</taxon>
        <taxon>Pseudomonadaceae</taxon>
        <taxon>Halopseudomonas</taxon>
    </lineage>
</organism>
<accession>A0ABQ1P5K8</accession>